<name>A0AA38C0C0_TAXCH</name>
<gene>
    <name evidence="1" type="ORF">KI387_042882</name>
</gene>
<proteinExistence type="predicted"/>
<organism evidence="1 2">
    <name type="scientific">Taxus chinensis</name>
    <name type="common">Chinese yew</name>
    <name type="synonym">Taxus wallichiana var. chinensis</name>
    <dbReference type="NCBI Taxonomy" id="29808"/>
    <lineage>
        <taxon>Eukaryota</taxon>
        <taxon>Viridiplantae</taxon>
        <taxon>Streptophyta</taxon>
        <taxon>Embryophyta</taxon>
        <taxon>Tracheophyta</taxon>
        <taxon>Spermatophyta</taxon>
        <taxon>Pinopsida</taxon>
        <taxon>Pinidae</taxon>
        <taxon>Conifers II</taxon>
        <taxon>Cupressales</taxon>
        <taxon>Taxaceae</taxon>
        <taxon>Taxus</taxon>
    </lineage>
</organism>
<evidence type="ECO:0000313" key="2">
    <source>
        <dbReference type="Proteomes" id="UP000824469"/>
    </source>
</evidence>
<keyword evidence="2" id="KW-1185">Reference proteome</keyword>
<accession>A0AA38C0C0</accession>
<feature type="non-terminal residue" evidence="1">
    <location>
        <position position="1"/>
    </location>
</feature>
<protein>
    <submittedName>
        <fullName evidence="1">Uncharacterized protein</fullName>
    </submittedName>
</protein>
<dbReference type="EMBL" id="JAHRHJ020003332">
    <property type="protein sequence ID" value="KAH9291936.1"/>
    <property type="molecule type" value="Genomic_DNA"/>
</dbReference>
<sequence>KRGSTDHQFPKYVTYLERKSVRSKSEAEIPPDSALLTLEMVDRFMALSLPVGSTKDDLII</sequence>
<dbReference type="AlphaFoldDB" id="A0AA38C0C0"/>
<evidence type="ECO:0000313" key="1">
    <source>
        <dbReference type="EMBL" id="KAH9291936.1"/>
    </source>
</evidence>
<comment type="caution">
    <text evidence="1">The sequence shown here is derived from an EMBL/GenBank/DDBJ whole genome shotgun (WGS) entry which is preliminary data.</text>
</comment>
<reference evidence="1 2" key="1">
    <citation type="journal article" date="2021" name="Nat. Plants">
        <title>The Taxus genome provides insights into paclitaxel biosynthesis.</title>
        <authorList>
            <person name="Xiong X."/>
            <person name="Gou J."/>
            <person name="Liao Q."/>
            <person name="Li Y."/>
            <person name="Zhou Q."/>
            <person name="Bi G."/>
            <person name="Li C."/>
            <person name="Du R."/>
            <person name="Wang X."/>
            <person name="Sun T."/>
            <person name="Guo L."/>
            <person name="Liang H."/>
            <person name="Lu P."/>
            <person name="Wu Y."/>
            <person name="Zhang Z."/>
            <person name="Ro D.K."/>
            <person name="Shang Y."/>
            <person name="Huang S."/>
            <person name="Yan J."/>
        </authorList>
    </citation>
    <scope>NUCLEOTIDE SEQUENCE [LARGE SCALE GENOMIC DNA]</scope>
    <source>
        <strain evidence="1">Ta-2019</strain>
    </source>
</reference>
<dbReference type="Proteomes" id="UP000824469">
    <property type="component" value="Unassembled WGS sequence"/>
</dbReference>